<dbReference type="InterPro" id="IPR004245">
    <property type="entry name" value="DUF229"/>
</dbReference>
<dbReference type="InterPro" id="IPR017850">
    <property type="entry name" value="Alkaline_phosphatase_core_sf"/>
</dbReference>
<sequence length="437" mass="50486">MNYSLIYSNVHNPMFIKKPLYEKTKVENKNIKPISVLFVVIDSVSRLNLIRTMPKTHKYLLQSGFYEMKGYNKIDDNTFPNFNALLTGFNLKQSREICQPDKIGMLDVCPMIWYDYKNLGYVTAYAEDHTSISTYNYFKRGFSNPPTDYYFKPYFEASEYLGTRMQDYMPFCAGPESAGERVLNLANDFSKTYLNVPKFGIFWMNTFSHNHINSPTRMDEKLLEFFQDLKLNGVFDDSIVIFLSDHGIRFGEVRQTTTGWFEERLPMNLISLPKWFKQKYPEETANLEKNQHKLTTTFDVYQTLQHLLVLSGKNYTETSCQGAPSCTSLLKHISTSRHCQDAGIPDEWCSCTGYFSQIATDSSIVINGALGIIDKHLKHTYYDNYTLDVVKKATLSENFKGNEYLLVTSQTKPFAVFNSLLRFTNSTLNLIQMLKVA</sequence>
<dbReference type="Gene3D" id="3.40.720.10">
    <property type="entry name" value="Alkaline Phosphatase, subunit A"/>
    <property type="match status" value="1"/>
</dbReference>
<dbReference type="Pfam" id="PF02995">
    <property type="entry name" value="DUF229"/>
    <property type="match status" value="1"/>
</dbReference>
<dbReference type="SUPFAM" id="SSF53649">
    <property type="entry name" value="Alkaline phosphatase-like"/>
    <property type="match status" value="1"/>
</dbReference>
<dbReference type="Proteomes" id="UP001154078">
    <property type="component" value="Chromosome 9"/>
</dbReference>
<dbReference type="OrthoDB" id="413313at2759"/>
<dbReference type="GO" id="GO:0005615">
    <property type="term" value="C:extracellular space"/>
    <property type="evidence" value="ECO:0007669"/>
    <property type="project" value="TreeGrafter"/>
</dbReference>
<dbReference type="FunFam" id="3.40.720.10:FF:000017">
    <property type="entry name" value="Predicted protein"/>
    <property type="match status" value="1"/>
</dbReference>
<gene>
    <name evidence="1" type="ORF">MELIAE_LOCUS13317</name>
</gene>
<protein>
    <submittedName>
        <fullName evidence="1">Uncharacterized protein</fullName>
    </submittedName>
</protein>
<keyword evidence="2" id="KW-1185">Reference proteome</keyword>
<reference evidence="1" key="1">
    <citation type="submission" date="2021-12" db="EMBL/GenBank/DDBJ databases">
        <authorList>
            <person name="King R."/>
        </authorList>
    </citation>
    <scope>NUCLEOTIDE SEQUENCE</scope>
</reference>
<dbReference type="EMBL" id="OV121140">
    <property type="protein sequence ID" value="CAH0564870.1"/>
    <property type="molecule type" value="Genomic_DNA"/>
</dbReference>
<dbReference type="CDD" id="cd16021">
    <property type="entry name" value="ALP_like"/>
    <property type="match status" value="1"/>
</dbReference>
<evidence type="ECO:0000313" key="1">
    <source>
        <dbReference type="EMBL" id="CAH0564870.1"/>
    </source>
</evidence>
<evidence type="ECO:0000313" key="2">
    <source>
        <dbReference type="Proteomes" id="UP001154078"/>
    </source>
</evidence>
<dbReference type="PANTHER" id="PTHR10974">
    <property type="entry name" value="FI08016P-RELATED"/>
    <property type="match status" value="1"/>
</dbReference>
<dbReference type="AlphaFoldDB" id="A0A9P0FQJ1"/>
<organism evidence="1 2">
    <name type="scientific">Brassicogethes aeneus</name>
    <name type="common">Rape pollen beetle</name>
    <name type="synonym">Meligethes aeneus</name>
    <dbReference type="NCBI Taxonomy" id="1431903"/>
    <lineage>
        <taxon>Eukaryota</taxon>
        <taxon>Metazoa</taxon>
        <taxon>Ecdysozoa</taxon>
        <taxon>Arthropoda</taxon>
        <taxon>Hexapoda</taxon>
        <taxon>Insecta</taxon>
        <taxon>Pterygota</taxon>
        <taxon>Neoptera</taxon>
        <taxon>Endopterygota</taxon>
        <taxon>Coleoptera</taxon>
        <taxon>Polyphaga</taxon>
        <taxon>Cucujiformia</taxon>
        <taxon>Nitidulidae</taxon>
        <taxon>Meligethinae</taxon>
        <taxon>Brassicogethes</taxon>
    </lineage>
</organism>
<accession>A0A9P0FQJ1</accession>
<name>A0A9P0FQJ1_BRAAE</name>
<dbReference type="PANTHER" id="PTHR10974:SF9">
    <property type="entry name" value="DUF229 DOMAIN CONTAINING PROTEIN-RELATED"/>
    <property type="match status" value="1"/>
</dbReference>
<proteinExistence type="predicted"/>